<dbReference type="PANTHER" id="PTHR46594:SF4">
    <property type="entry name" value="P-TYPE CATION-TRANSPORTING ATPASE"/>
    <property type="match status" value="1"/>
</dbReference>
<dbReference type="InterPro" id="IPR036412">
    <property type="entry name" value="HAD-like_sf"/>
</dbReference>
<keyword evidence="7 19" id="KW-0479">Metal-binding</keyword>
<keyword evidence="11 19" id="KW-0067">ATP-binding</keyword>
<dbReference type="PANTHER" id="PTHR46594">
    <property type="entry name" value="P-TYPE CATION-TRANSPORTING ATPASE"/>
    <property type="match status" value="1"/>
</dbReference>
<feature type="transmembrane region" description="Helical" evidence="19">
    <location>
        <begin position="332"/>
        <end position="350"/>
    </location>
</feature>
<dbReference type="PRINTS" id="PR00119">
    <property type="entry name" value="CATATPASE"/>
</dbReference>
<dbReference type="SUPFAM" id="SSF55008">
    <property type="entry name" value="HMA, heavy metal-associated domain"/>
    <property type="match status" value="3"/>
</dbReference>
<evidence type="ECO:0000256" key="2">
    <source>
        <dbReference type="ARBA" id="ARBA00004170"/>
    </source>
</evidence>
<dbReference type="FunFam" id="3.40.50.1000:FF:000031">
    <property type="entry name" value="Probable copper-transporting ATPase HMA5"/>
    <property type="match status" value="1"/>
</dbReference>
<dbReference type="SUPFAM" id="SSF56784">
    <property type="entry name" value="HAD-like"/>
    <property type="match status" value="1"/>
</dbReference>
<feature type="transmembrane region" description="Helical" evidence="19">
    <location>
        <begin position="557"/>
        <end position="576"/>
    </location>
</feature>
<dbReference type="InterPro" id="IPR059000">
    <property type="entry name" value="ATPase_P-type_domA"/>
</dbReference>
<comment type="subcellular location">
    <subcellularLocation>
        <location evidence="1">Membrane</location>
        <topology evidence="1">Multi-pass membrane protein</topology>
    </subcellularLocation>
    <subcellularLocation>
        <location evidence="2">Membrane</location>
        <topology evidence="2">Peripheral membrane protein</topology>
    </subcellularLocation>
</comment>
<evidence type="ECO:0000256" key="16">
    <source>
        <dbReference type="ARBA" id="ARBA00023136"/>
    </source>
</evidence>
<evidence type="ECO:0000313" key="22">
    <source>
        <dbReference type="Proteomes" id="UP000826271"/>
    </source>
</evidence>
<dbReference type="EC" id="7.2.2.8" evidence="4"/>
<accession>A0AAV6WX57</accession>
<organism evidence="21 22">
    <name type="scientific">Buddleja alternifolia</name>
    <dbReference type="NCBI Taxonomy" id="168488"/>
    <lineage>
        <taxon>Eukaryota</taxon>
        <taxon>Viridiplantae</taxon>
        <taxon>Streptophyta</taxon>
        <taxon>Embryophyta</taxon>
        <taxon>Tracheophyta</taxon>
        <taxon>Spermatophyta</taxon>
        <taxon>Magnoliopsida</taxon>
        <taxon>eudicotyledons</taxon>
        <taxon>Gunneridae</taxon>
        <taxon>Pentapetalae</taxon>
        <taxon>asterids</taxon>
        <taxon>lamiids</taxon>
        <taxon>Lamiales</taxon>
        <taxon>Scrophulariaceae</taxon>
        <taxon>Buddlejeae</taxon>
        <taxon>Buddleja</taxon>
    </lineage>
</organism>
<dbReference type="PRINTS" id="PR00942">
    <property type="entry name" value="CUATPASEI"/>
</dbReference>
<dbReference type="Gene3D" id="3.30.70.100">
    <property type="match status" value="3"/>
</dbReference>
<evidence type="ECO:0000256" key="14">
    <source>
        <dbReference type="ARBA" id="ARBA00023008"/>
    </source>
</evidence>
<dbReference type="InterPro" id="IPR001757">
    <property type="entry name" value="P_typ_ATPase"/>
</dbReference>
<dbReference type="GO" id="GO:0016020">
    <property type="term" value="C:membrane"/>
    <property type="evidence" value="ECO:0007669"/>
    <property type="project" value="UniProtKB-SubCell"/>
</dbReference>
<evidence type="ECO:0000256" key="3">
    <source>
        <dbReference type="ARBA" id="ARBA00006024"/>
    </source>
</evidence>
<evidence type="ECO:0000256" key="11">
    <source>
        <dbReference type="ARBA" id="ARBA00022840"/>
    </source>
</evidence>
<feature type="transmembrane region" description="Helical" evidence="19">
    <location>
        <begin position="916"/>
        <end position="936"/>
    </location>
</feature>
<keyword evidence="16 19" id="KW-0472">Membrane</keyword>
<feature type="transmembrane region" description="Helical" evidence="19">
    <location>
        <begin position="362"/>
        <end position="381"/>
    </location>
</feature>
<evidence type="ECO:0000256" key="15">
    <source>
        <dbReference type="ARBA" id="ARBA00023065"/>
    </source>
</evidence>
<keyword evidence="14" id="KW-0186">Copper</keyword>
<feature type="domain" description="HMA" evidence="20">
    <location>
        <begin position="125"/>
        <end position="191"/>
    </location>
</feature>
<dbReference type="FunFam" id="3.30.70.100:FF:000033">
    <property type="entry name" value="Copper-transporting ATPase HMA5"/>
    <property type="match status" value="1"/>
</dbReference>
<comment type="similarity">
    <text evidence="3 19">Belongs to the cation transport ATPase (P-type) (TC 3.A.3) family. Type IB subfamily.</text>
</comment>
<keyword evidence="9 19" id="KW-0547">Nucleotide-binding</keyword>
<dbReference type="PROSITE" id="PS01047">
    <property type="entry name" value="HMA_1"/>
    <property type="match status" value="2"/>
</dbReference>
<evidence type="ECO:0000256" key="13">
    <source>
        <dbReference type="ARBA" id="ARBA00022989"/>
    </source>
</evidence>
<dbReference type="SUPFAM" id="SSF81653">
    <property type="entry name" value="Calcium ATPase, transduction domain A"/>
    <property type="match status" value="1"/>
</dbReference>
<evidence type="ECO:0000259" key="20">
    <source>
        <dbReference type="PROSITE" id="PS50846"/>
    </source>
</evidence>
<dbReference type="FunFam" id="2.70.150.10:FF:000002">
    <property type="entry name" value="Copper-transporting ATPase 1, putative"/>
    <property type="match status" value="1"/>
</dbReference>
<dbReference type="CDD" id="cd02094">
    <property type="entry name" value="P-type_ATPase_Cu-like"/>
    <property type="match status" value="1"/>
</dbReference>
<name>A0AAV6WX57_9LAMI</name>
<dbReference type="Gene3D" id="3.40.1110.10">
    <property type="entry name" value="Calcium-transporting ATPase, cytoplasmic domain N"/>
    <property type="match status" value="2"/>
</dbReference>
<keyword evidence="13 19" id="KW-1133">Transmembrane helix</keyword>
<dbReference type="AlphaFoldDB" id="A0AAV6WX57"/>
<dbReference type="InterPro" id="IPR023298">
    <property type="entry name" value="ATPase_P-typ_TM_dom_sf"/>
</dbReference>
<dbReference type="InterPro" id="IPR044492">
    <property type="entry name" value="P_typ_ATPase_HD_dom"/>
</dbReference>
<comment type="catalytic activity">
    <reaction evidence="17">
        <text>Cu(+)(in) + ATP + H2O = Cu(+)(out) + ADP + phosphate + H(+)</text>
        <dbReference type="Rhea" id="RHEA:25792"/>
        <dbReference type="ChEBI" id="CHEBI:15377"/>
        <dbReference type="ChEBI" id="CHEBI:15378"/>
        <dbReference type="ChEBI" id="CHEBI:30616"/>
        <dbReference type="ChEBI" id="CHEBI:43474"/>
        <dbReference type="ChEBI" id="CHEBI:49552"/>
        <dbReference type="ChEBI" id="CHEBI:456216"/>
        <dbReference type="EC" id="7.2.2.8"/>
    </reaction>
</comment>
<dbReference type="GO" id="GO:0009626">
    <property type="term" value="P:plant-type hypersensitive response"/>
    <property type="evidence" value="ECO:0007669"/>
    <property type="project" value="UniProtKB-KW"/>
</dbReference>
<keyword evidence="10" id="KW-0187">Copper transport</keyword>
<dbReference type="PROSITE" id="PS50846">
    <property type="entry name" value="HMA_2"/>
    <property type="match status" value="3"/>
</dbReference>
<comment type="caution">
    <text evidence="21">The sequence shown here is derived from an EMBL/GenBank/DDBJ whole genome shotgun (WGS) entry which is preliminary data.</text>
</comment>
<protein>
    <recommendedName>
        <fullName evidence="4">P-type Cu(+) transporter</fullName>
        <ecNumber evidence="4">7.2.2.8</ecNumber>
    </recommendedName>
    <alternativeName>
        <fullName evidence="18">Protein HEAVY METAL ATPASE 5</fullName>
    </alternativeName>
</protein>
<dbReference type="EMBL" id="WHWC01000010">
    <property type="protein sequence ID" value="KAG8374923.1"/>
    <property type="molecule type" value="Genomic_DNA"/>
</dbReference>
<dbReference type="SFLD" id="SFLDS00003">
    <property type="entry name" value="Haloacid_Dehalogenase"/>
    <property type="match status" value="1"/>
</dbReference>
<feature type="transmembrane region" description="Helical" evidence="19">
    <location>
        <begin position="401"/>
        <end position="418"/>
    </location>
</feature>
<evidence type="ECO:0000256" key="9">
    <source>
        <dbReference type="ARBA" id="ARBA00022741"/>
    </source>
</evidence>
<evidence type="ECO:0000256" key="8">
    <source>
        <dbReference type="ARBA" id="ARBA00022737"/>
    </source>
</evidence>
<dbReference type="NCBIfam" id="TIGR01494">
    <property type="entry name" value="ATPase_P-type"/>
    <property type="match status" value="1"/>
</dbReference>
<keyword evidence="15" id="KW-0406">Ion transport</keyword>
<evidence type="ECO:0000256" key="7">
    <source>
        <dbReference type="ARBA" id="ARBA00022723"/>
    </source>
</evidence>
<keyword evidence="12" id="KW-1278">Translocase</keyword>
<dbReference type="GO" id="GO:0016887">
    <property type="term" value="F:ATP hydrolysis activity"/>
    <property type="evidence" value="ECO:0007669"/>
    <property type="project" value="InterPro"/>
</dbReference>
<evidence type="ECO:0000313" key="21">
    <source>
        <dbReference type="EMBL" id="KAG8374923.1"/>
    </source>
</evidence>
<feature type="domain" description="HMA" evidence="20">
    <location>
        <begin position="47"/>
        <end position="113"/>
    </location>
</feature>
<keyword evidence="8" id="KW-0677">Repeat</keyword>
<keyword evidence="22" id="KW-1185">Reference proteome</keyword>
<dbReference type="InterPro" id="IPR006122">
    <property type="entry name" value="HMA_Cu_ion-bd"/>
</dbReference>
<evidence type="ECO:0000256" key="5">
    <source>
        <dbReference type="ARBA" id="ARBA00022448"/>
    </source>
</evidence>
<evidence type="ECO:0000256" key="10">
    <source>
        <dbReference type="ARBA" id="ARBA00022796"/>
    </source>
</evidence>
<keyword evidence="6 19" id="KW-0812">Transmembrane</keyword>
<proteinExistence type="inferred from homology"/>
<dbReference type="InterPro" id="IPR036163">
    <property type="entry name" value="HMA_dom_sf"/>
</dbReference>
<feature type="transmembrane region" description="Helical" evidence="19">
    <location>
        <begin position="596"/>
        <end position="616"/>
    </location>
</feature>
<dbReference type="InterPro" id="IPR027256">
    <property type="entry name" value="P-typ_ATPase_IB"/>
</dbReference>
<dbReference type="SFLD" id="SFLDF00027">
    <property type="entry name" value="p-type_atpase"/>
    <property type="match status" value="1"/>
</dbReference>
<gene>
    <name evidence="21" type="ORF">BUALT_Bualt10G0046100</name>
</gene>
<evidence type="ECO:0000256" key="18">
    <source>
        <dbReference type="ARBA" id="ARBA00077729"/>
    </source>
</evidence>
<evidence type="ECO:0000256" key="1">
    <source>
        <dbReference type="ARBA" id="ARBA00004141"/>
    </source>
</evidence>
<feature type="transmembrane region" description="Helical" evidence="19">
    <location>
        <begin position="942"/>
        <end position="965"/>
    </location>
</feature>
<dbReference type="InterPro" id="IPR023299">
    <property type="entry name" value="ATPase_P-typ_cyto_dom_N"/>
</dbReference>
<dbReference type="Proteomes" id="UP000826271">
    <property type="component" value="Unassembled WGS sequence"/>
</dbReference>
<reference evidence="21" key="1">
    <citation type="submission" date="2019-10" db="EMBL/GenBank/DDBJ databases">
        <authorList>
            <person name="Zhang R."/>
            <person name="Pan Y."/>
            <person name="Wang J."/>
            <person name="Ma R."/>
            <person name="Yu S."/>
        </authorList>
    </citation>
    <scope>NUCLEOTIDE SEQUENCE</scope>
    <source>
        <strain evidence="21">LA-IB0</strain>
        <tissue evidence="21">Leaf</tissue>
    </source>
</reference>
<evidence type="ECO:0000256" key="6">
    <source>
        <dbReference type="ARBA" id="ARBA00022692"/>
    </source>
</evidence>
<dbReference type="CDD" id="cd00371">
    <property type="entry name" value="HMA"/>
    <property type="match status" value="3"/>
</dbReference>
<dbReference type="Pfam" id="PF00403">
    <property type="entry name" value="HMA"/>
    <property type="match status" value="2"/>
</dbReference>
<dbReference type="InterPro" id="IPR008250">
    <property type="entry name" value="ATPase_P-typ_transduc_dom_A_sf"/>
</dbReference>
<dbReference type="NCBIfam" id="TIGR00003">
    <property type="entry name" value="copper ion binding protein"/>
    <property type="match status" value="2"/>
</dbReference>
<dbReference type="GO" id="GO:0005507">
    <property type="term" value="F:copper ion binding"/>
    <property type="evidence" value="ECO:0007669"/>
    <property type="project" value="InterPro"/>
</dbReference>
<dbReference type="Pfam" id="PF00122">
    <property type="entry name" value="E1-E2_ATPase"/>
    <property type="match status" value="1"/>
</dbReference>
<evidence type="ECO:0000256" key="12">
    <source>
        <dbReference type="ARBA" id="ARBA00022967"/>
    </source>
</evidence>
<dbReference type="NCBIfam" id="TIGR01525">
    <property type="entry name" value="ATPase-IB_hvy"/>
    <property type="match status" value="1"/>
</dbReference>
<dbReference type="PROSITE" id="PS00154">
    <property type="entry name" value="ATPASE_E1_E2"/>
    <property type="match status" value="1"/>
</dbReference>
<dbReference type="InterPro" id="IPR017969">
    <property type="entry name" value="Heavy-metal-associated_CS"/>
</dbReference>
<dbReference type="FunFam" id="3.30.70.100:FF:000001">
    <property type="entry name" value="ATPase copper transporting beta"/>
    <property type="match status" value="1"/>
</dbReference>
<feature type="transmembrane region" description="Helical" evidence="19">
    <location>
        <begin position="291"/>
        <end position="312"/>
    </location>
</feature>
<dbReference type="InterPro" id="IPR018303">
    <property type="entry name" value="ATPase_P-typ_P_site"/>
</dbReference>
<dbReference type="GO" id="GO:0140581">
    <property type="term" value="F:P-type monovalent copper transporter activity"/>
    <property type="evidence" value="ECO:0007669"/>
    <property type="project" value="UniProtKB-EC"/>
</dbReference>
<dbReference type="Pfam" id="PF00702">
    <property type="entry name" value="Hydrolase"/>
    <property type="match status" value="1"/>
</dbReference>
<dbReference type="Gene3D" id="3.40.50.1000">
    <property type="entry name" value="HAD superfamily/HAD-like"/>
    <property type="match status" value="1"/>
</dbReference>
<evidence type="ECO:0000256" key="4">
    <source>
        <dbReference type="ARBA" id="ARBA00012517"/>
    </source>
</evidence>
<keyword evidence="5" id="KW-0813">Transport</keyword>
<dbReference type="GO" id="GO:0005524">
    <property type="term" value="F:ATP binding"/>
    <property type="evidence" value="ECO:0007669"/>
    <property type="project" value="UniProtKB-UniRule"/>
</dbReference>
<dbReference type="SFLD" id="SFLDG00002">
    <property type="entry name" value="C1.7:_P-type_atpase_like"/>
    <property type="match status" value="1"/>
</dbReference>
<sequence>MASKFLSLTCIRWKESGNLSPRPHYPSMPKYPKGVSDEEKFMRGSEAKAVFGVTGMTCSACAGSVEKAVKRLPGIKEAVVDVLNNRAQVIFYPAYVNEETIRETIEDVGFQASLIKEEVKEKSSRICRMCIKGMTCTSCSTTVESHLQAIPGVQRARVALATEEAEVRYDPNILTYNQILEAVEDTGFEAILISTGEDRCKIHLQVDGVLSESSMRIIGNSLQALPGVQDMNFDPELNKISVSYQPDLTGPRNFIQIIESTGSGRYKAKIFPEGGSRQAHREEEIKQYYKSFMWSLVFTIPVFLLSMIFMYIPGIKHGLETKIVNMLTIGEILRWILATPVQFIIGRRFYIGAYKALRHGSANMDVLIALGTNAAYFYSVYSVLRAATSPSFESTDFFETSSMLISFILLGKYLEVLAKGKTSEAIEKLMDLAPETATLLTLDSEGNVSNEEEIDSRLIQKNDFMKVVPGAKVPCDGFVIWGQSHVNESMITGESRPVAKRKGDTVIGGTLNTNGVLHIKATKVGSESALAQIVRLVESAQMAKAPVQKFADRISKFFVPLVIFLSFSTWFAWFLAGKLNSYPKSWIPSSMDSFQLALQFGISVMVIACPCALGLATPTAVMVGTGVGASQGVLIKGGQALESAHKVNCIVFDKTGTLTRGKPVVVNTRLFRNMVLKDFFDLVAAAEVNSEHPLAKAIVEHAKRFRVDQENPVWLEAVDFESITGHGVKAVVKNKEILVGNKSLIVDHNVTVSLDAEEILAETENLAQTGILVSIDRELVGVLAISDPLKPGAREVISFLKSMKVRSIVVTGDNWGTANAIAKEVGIDAVIAEAKPEHKAEKVKELQAAGNIVAMVGDGINDSPALVAADVGMAIGAGTDIAVEAADIVLMKSNLEDVITAIHLSRKTFFRIRLNYIWALGYNVLGIPIAAGALFPSTGFRLPPWIAGAAMAASSVSVVCSSLLLKNYRRPKKLDTLEIREITVV</sequence>
<dbReference type="Gene3D" id="2.70.150.10">
    <property type="entry name" value="Calcium-transporting ATPase, cytoplasmic transduction domain A"/>
    <property type="match status" value="1"/>
</dbReference>
<dbReference type="InterPro" id="IPR006121">
    <property type="entry name" value="HMA_dom"/>
</dbReference>
<evidence type="ECO:0000256" key="17">
    <source>
        <dbReference type="ARBA" id="ARBA00049289"/>
    </source>
</evidence>
<dbReference type="InterPro" id="IPR023214">
    <property type="entry name" value="HAD_sf"/>
</dbReference>
<feature type="domain" description="HMA" evidence="20">
    <location>
        <begin position="200"/>
        <end position="266"/>
    </location>
</feature>
<evidence type="ECO:0000256" key="19">
    <source>
        <dbReference type="RuleBase" id="RU362081"/>
    </source>
</evidence>
<dbReference type="SUPFAM" id="SSF81665">
    <property type="entry name" value="Calcium ATPase, transmembrane domain M"/>
    <property type="match status" value="1"/>
</dbReference>